<name>A0A0A8ZQ97_ARUDO</name>
<proteinExistence type="predicted"/>
<dbReference type="AlphaFoldDB" id="A0A0A8ZQ97"/>
<dbReference type="EMBL" id="GBRH01258022">
    <property type="protein sequence ID" value="JAD39873.1"/>
    <property type="molecule type" value="Transcribed_RNA"/>
</dbReference>
<evidence type="ECO:0008006" key="2">
    <source>
        <dbReference type="Google" id="ProtNLM"/>
    </source>
</evidence>
<protein>
    <recommendedName>
        <fullName evidence="2">Endonuclease/exonuclease/phosphatase domain-containing protein</fullName>
    </recommendedName>
</protein>
<reference evidence="1" key="2">
    <citation type="journal article" date="2015" name="Data Brief">
        <title>Shoot transcriptome of the giant reed, Arundo donax.</title>
        <authorList>
            <person name="Barrero R.A."/>
            <person name="Guerrero F.D."/>
            <person name="Moolhuijzen P."/>
            <person name="Goolsby J.A."/>
            <person name="Tidwell J."/>
            <person name="Bellgard S.E."/>
            <person name="Bellgard M.I."/>
        </authorList>
    </citation>
    <scope>NUCLEOTIDE SEQUENCE</scope>
    <source>
        <tissue evidence="1">Shoot tissue taken approximately 20 cm above the soil surface</tissue>
    </source>
</reference>
<organism evidence="1">
    <name type="scientific">Arundo donax</name>
    <name type="common">Giant reed</name>
    <name type="synonym">Donax arundinaceus</name>
    <dbReference type="NCBI Taxonomy" id="35708"/>
    <lineage>
        <taxon>Eukaryota</taxon>
        <taxon>Viridiplantae</taxon>
        <taxon>Streptophyta</taxon>
        <taxon>Embryophyta</taxon>
        <taxon>Tracheophyta</taxon>
        <taxon>Spermatophyta</taxon>
        <taxon>Magnoliopsida</taxon>
        <taxon>Liliopsida</taxon>
        <taxon>Poales</taxon>
        <taxon>Poaceae</taxon>
        <taxon>PACMAD clade</taxon>
        <taxon>Arundinoideae</taxon>
        <taxon>Arundineae</taxon>
        <taxon>Arundo</taxon>
    </lineage>
</organism>
<accession>A0A0A8ZQ97</accession>
<reference evidence="1" key="1">
    <citation type="submission" date="2014-09" db="EMBL/GenBank/DDBJ databases">
        <authorList>
            <person name="Magalhaes I.L.F."/>
            <person name="Oliveira U."/>
            <person name="Santos F.R."/>
            <person name="Vidigal T.H.D.A."/>
            <person name="Brescovit A.D."/>
            <person name="Santos A.J."/>
        </authorList>
    </citation>
    <scope>NUCLEOTIDE SEQUENCE</scope>
    <source>
        <tissue evidence="1">Shoot tissue taken approximately 20 cm above the soil surface</tissue>
    </source>
</reference>
<evidence type="ECO:0000313" key="1">
    <source>
        <dbReference type="EMBL" id="JAD39873.1"/>
    </source>
</evidence>
<sequence length="85" mass="9779">MTIEWDAAYPNCILQSLSSGCSDHAPLSLLTDTSFQGKRRFRFENIWPKYPGYLETIQGAWQCTLSDADPLRCLDWFLRNTAKAF</sequence>